<evidence type="ECO:0000313" key="3">
    <source>
        <dbReference type="EMBL" id="CDW82892.1"/>
    </source>
</evidence>
<evidence type="ECO:0000256" key="1">
    <source>
        <dbReference type="SAM" id="MobiDB-lite"/>
    </source>
</evidence>
<feature type="region of interest" description="Disordered" evidence="1">
    <location>
        <begin position="253"/>
        <end position="331"/>
    </location>
</feature>
<accession>A0A078ANL7</accession>
<reference evidence="3 4" key="1">
    <citation type="submission" date="2014-06" db="EMBL/GenBank/DDBJ databases">
        <authorList>
            <person name="Swart Estienne"/>
        </authorList>
    </citation>
    <scope>NUCLEOTIDE SEQUENCE [LARGE SCALE GENOMIC DNA]</scope>
    <source>
        <strain evidence="3 4">130c</strain>
    </source>
</reference>
<organism evidence="3 4">
    <name type="scientific">Stylonychia lemnae</name>
    <name type="common">Ciliate</name>
    <dbReference type="NCBI Taxonomy" id="5949"/>
    <lineage>
        <taxon>Eukaryota</taxon>
        <taxon>Sar</taxon>
        <taxon>Alveolata</taxon>
        <taxon>Ciliophora</taxon>
        <taxon>Intramacronucleata</taxon>
        <taxon>Spirotrichea</taxon>
        <taxon>Stichotrichia</taxon>
        <taxon>Sporadotrichida</taxon>
        <taxon>Oxytrichidae</taxon>
        <taxon>Stylonychinae</taxon>
        <taxon>Stylonychia</taxon>
    </lineage>
</organism>
<dbReference type="InParanoid" id="A0A078ANL7"/>
<gene>
    <name evidence="3" type="primary">Contig17885.g19011</name>
    <name evidence="3" type="ORF">STYLEM_11928</name>
</gene>
<dbReference type="Proteomes" id="UP000039865">
    <property type="component" value="Unassembled WGS sequence"/>
</dbReference>
<sequence>MGKDLQEAQSLYDPRNLILTQKYLTSDCLFGCYNQSDSTPEYYCENPNKVGYCCPKLSSDPECTQNLTASIYCSKFAKIINAKYLYCITFESACTIDTPYINATDENRTITTTTISDRGFMCWWELSLDRTVWNQNLTVFNVYITAASNVTVYVGWALGRENLTSFPGLTTIRNYTYNATQNVYVAAVPTKGKLFYNFSMTFNIQGSKIEEDMSFEKAFWSKAIGIIAGVGVSLVAGIGGWLYYQKYGTSHCKKKPRDPNAQKQVKVPQEQQEMRVPQDRKQFKKVSQEQESEMVEDEDEEEPQELEDYDEPQQTRQPRQAPEYEGQNNGLLHNAYYQNQLIIQNLKNQLYS</sequence>
<keyword evidence="4" id="KW-1185">Reference proteome</keyword>
<evidence type="ECO:0000313" key="4">
    <source>
        <dbReference type="Proteomes" id="UP000039865"/>
    </source>
</evidence>
<evidence type="ECO:0000256" key="2">
    <source>
        <dbReference type="SAM" id="Phobius"/>
    </source>
</evidence>
<feature type="transmembrane region" description="Helical" evidence="2">
    <location>
        <begin position="223"/>
        <end position="244"/>
    </location>
</feature>
<keyword evidence="2" id="KW-0472">Membrane</keyword>
<feature type="compositionally biased region" description="Low complexity" evidence="1">
    <location>
        <begin position="262"/>
        <end position="271"/>
    </location>
</feature>
<evidence type="ECO:0008006" key="5">
    <source>
        <dbReference type="Google" id="ProtNLM"/>
    </source>
</evidence>
<keyword evidence="2" id="KW-1133">Transmembrane helix</keyword>
<dbReference type="AlphaFoldDB" id="A0A078ANL7"/>
<keyword evidence="2" id="KW-0812">Transmembrane</keyword>
<feature type="compositionally biased region" description="Basic and acidic residues" evidence="1">
    <location>
        <begin position="272"/>
        <end position="281"/>
    </location>
</feature>
<protein>
    <recommendedName>
        <fullName evidence="5">Transmembrane protein</fullName>
    </recommendedName>
</protein>
<feature type="compositionally biased region" description="Acidic residues" evidence="1">
    <location>
        <begin position="290"/>
        <end position="311"/>
    </location>
</feature>
<dbReference type="EMBL" id="CCKQ01011342">
    <property type="protein sequence ID" value="CDW82892.1"/>
    <property type="molecule type" value="Genomic_DNA"/>
</dbReference>
<proteinExistence type="predicted"/>
<name>A0A078ANL7_STYLE</name>